<accession>A0A822V9T5</accession>
<evidence type="ECO:0000313" key="2">
    <source>
        <dbReference type="Proteomes" id="UP000192074"/>
    </source>
</evidence>
<sequence length="52" mass="5543">MKCYPDYAIADNPLHRKPVQASFSRVAAASAAMPETDAARLTDIAVALPRNG</sequence>
<protein>
    <submittedName>
        <fullName evidence="1">Uncharacterized protein</fullName>
    </submittedName>
</protein>
<dbReference type="EMBL" id="FCNL01000034">
    <property type="protein sequence ID" value="CVI22969.1"/>
    <property type="molecule type" value="Genomic_DNA"/>
</dbReference>
<gene>
    <name evidence="1" type="ORF">AGR4A_Lc40706</name>
</gene>
<dbReference type="Proteomes" id="UP000192074">
    <property type="component" value="Unassembled WGS sequence"/>
</dbReference>
<evidence type="ECO:0000313" key="1">
    <source>
        <dbReference type="EMBL" id="CVI22969.1"/>
    </source>
</evidence>
<organism evidence="1 2">
    <name type="scientific">Agrobacterium tumefaciens str. B6</name>
    <dbReference type="NCBI Taxonomy" id="1183423"/>
    <lineage>
        <taxon>Bacteria</taxon>
        <taxon>Pseudomonadati</taxon>
        <taxon>Pseudomonadota</taxon>
        <taxon>Alphaproteobacteria</taxon>
        <taxon>Hyphomicrobiales</taxon>
        <taxon>Rhizobiaceae</taxon>
        <taxon>Rhizobium/Agrobacterium group</taxon>
        <taxon>Agrobacterium</taxon>
        <taxon>Agrobacterium tumefaciens complex</taxon>
    </lineage>
</organism>
<comment type="caution">
    <text evidence="1">The sequence shown here is derived from an EMBL/GenBank/DDBJ whole genome shotgun (WGS) entry which is preliminary data.</text>
</comment>
<name>A0A822V9T5_AGRTU</name>
<dbReference type="AlphaFoldDB" id="A0A822V9T5"/>
<reference evidence="1 2" key="1">
    <citation type="submission" date="2016-01" db="EMBL/GenBank/DDBJ databases">
        <authorList>
            <person name="Regsiter A."/>
            <person name="william w."/>
        </authorList>
    </citation>
    <scope>NUCLEOTIDE SEQUENCE [LARGE SCALE GENOMIC DNA]</scope>
    <source>
        <strain evidence="1 2">B6</strain>
    </source>
</reference>
<proteinExistence type="predicted"/>